<dbReference type="EMBL" id="KV417682">
    <property type="protein sequence ID" value="KZP10332.1"/>
    <property type="molecule type" value="Genomic_DNA"/>
</dbReference>
<organism evidence="2 3">
    <name type="scientific">Athelia psychrophila</name>
    <dbReference type="NCBI Taxonomy" id="1759441"/>
    <lineage>
        <taxon>Eukaryota</taxon>
        <taxon>Fungi</taxon>
        <taxon>Dikarya</taxon>
        <taxon>Basidiomycota</taxon>
        <taxon>Agaricomycotina</taxon>
        <taxon>Agaricomycetes</taxon>
        <taxon>Agaricomycetidae</taxon>
        <taxon>Atheliales</taxon>
        <taxon>Atheliaceae</taxon>
        <taxon>Athelia</taxon>
    </lineage>
</organism>
<evidence type="ECO:0000256" key="1">
    <source>
        <dbReference type="SAM" id="MobiDB-lite"/>
    </source>
</evidence>
<dbReference type="AlphaFoldDB" id="A0A165Z8P1"/>
<evidence type="ECO:0000313" key="3">
    <source>
        <dbReference type="Proteomes" id="UP000076532"/>
    </source>
</evidence>
<accession>A0A165Z8P1</accession>
<sequence>MPGGVVRFLADNNVVMEDETEKGEKEEGHGYGCGYGGNEARTAQAIEGHAELGRVDLKRKHSWGQGARRRRRRWMWLKRAVKVTFIGEDEWGRAMWPKPLHRDQYEGGQEEGEEHRRE</sequence>
<gene>
    <name evidence="2" type="ORF">FIBSPDRAFT_938110</name>
</gene>
<feature type="region of interest" description="Disordered" evidence="1">
    <location>
        <begin position="97"/>
        <end position="118"/>
    </location>
</feature>
<evidence type="ECO:0000313" key="2">
    <source>
        <dbReference type="EMBL" id="KZP10332.1"/>
    </source>
</evidence>
<reference evidence="2 3" key="1">
    <citation type="journal article" date="2016" name="Mol. Biol. Evol.">
        <title>Comparative Genomics of Early-Diverging Mushroom-Forming Fungi Provides Insights into the Origins of Lignocellulose Decay Capabilities.</title>
        <authorList>
            <person name="Nagy L.G."/>
            <person name="Riley R."/>
            <person name="Tritt A."/>
            <person name="Adam C."/>
            <person name="Daum C."/>
            <person name="Floudas D."/>
            <person name="Sun H."/>
            <person name="Yadav J.S."/>
            <person name="Pangilinan J."/>
            <person name="Larsson K.H."/>
            <person name="Matsuura K."/>
            <person name="Barry K."/>
            <person name="Labutti K."/>
            <person name="Kuo R."/>
            <person name="Ohm R.A."/>
            <person name="Bhattacharya S.S."/>
            <person name="Shirouzu T."/>
            <person name="Yoshinaga Y."/>
            <person name="Martin F.M."/>
            <person name="Grigoriev I.V."/>
            <person name="Hibbett D.S."/>
        </authorList>
    </citation>
    <scope>NUCLEOTIDE SEQUENCE [LARGE SCALE GENOMIC DNA]</scope>
    <source>
        <strain evidence="2 3">CBS 109695</strain>
    </source>
</reference>
<dbReference type="Proteomes" id="UP000076532">
    <property type="component" value="Unassembled WGS sequence"/>
</dbReference>
<keyword evidence="3" id="KW-1185">Reference proteome</keyword>
<proteinExistence type="predicted"/>
<protein>
    <submittedName>
        <fullName evidence="2">Uncharacterized protein</fullName>
    </submittedName>
</protein>
<name>A0A165Z8P1_9AGAM</name>